<evidence type="ECO:0000313" key="2">
    <source>
        <dbReference type="EMBL" id="GFD10099.1"/>
    </source>
</evidence>
<accession>A0A699TLG6</accession>
<evidence type="ECO:0000256" key="1">
    <source>
        <dbReference type="SAM" id="MobiDB-lite"/>
    </source>
</evidence>
<comment type="caution">
    <text evidence="2">The sequence shown here is derived from an EMBL/GenBank/DDBJ whole genome shotgun (WGS) entry which is preliminary data.</text>
</comment>
<sequence length="54" mass="5993">MSYKDPPIPPTGVNQQKPVEVTKDMEPQNSEDIHPPTVQAEVQKDKPADEPPLT</sequence>
<protein>
    <recommendedName>
        <fullName evidence="3">Reverse transcriptase domain-containing protein</fullName>
    </recommendedName>
</protein>
<proteinExistence type="predicted"/>
<feature type="region of interest" description="Disordered" evidence="1">
    <location>
        <begin position="1"/>
        <end position="54"/>
    </location>
</feature>
<feature type="non-terminal residue" evidence="2">
    <location>
        <position position="54"/>
    </location>
</feature>
<evidence type="ECO:0008006" key="3">
    <source>
        <dbReference type="Google" id="ProtNLM"/>
    </source>
</evidence>
<dbReference type="AlphaFoldDB" id="A0A699TLG6"/>
<feature type="compositionally biased region" description="Basic and acidic residues" evidence="1">
    <location>
        <begin position="42"/>
        <end position="54"/>
    </location>
</feature>
<organism evidence="2">
    <name type="scientific">Tanacetum cinerariifolium</name>
    <name type="common">Dalmatian daisy</name>
    <name type="synonym">Chrysanthemum cinerariifolium</name>
    <dbReference type="NCBI Taxonomy" id="118510"/>
    <lineage>
        <taxon>Eukaryota</taxon>
        <taxon>Viridiplantae</taxon>
        <taxon>Streptophyta</taxon>
        <taxon>Embryophyta</taxon>
        <taxon>Tracheophyta</taxon>
        <taxon>Spermatophyta</taxon>
        <taxon>Magnoliopsida</taxon>
        <taxon>eudicotyledons</taxon>
        <taxon>Gunneridae</taxon>
        <taxon>Pentapetalae</taxon>
        <taxon>asterids</taxon>
        <taxon>campanulids</taxon>
        <taxon>Asterales</taxon>
        <taxon>Asteraceae</taxon>
        <taxon>Asteroideae</taxon>
        <taxon>Anthemideae</taxon>
        <taxon>Anthemidinae</taxon>
        <taxon>Tanacetum</taxon>
    </lineage>
</organism>
<feature type="compositionally biased region" description="Pro residues" evidence="1">
    <location>
        <begin position="1"/>
        <end position="10"/>
    </location>
</feature>
<dbReference type="EMBL" id="BKCJ011250052">
    <property type="protein sequence ID" value="GFD10099.1"/>
    <property type="molecule type" value="Genomic_DNA"/>
</dbReference>
<gene>
    <name evidence="2" type="ORF">Tci_882068</name>
</gene>
<feature type="compositionally biased region" description="Basic and acidic residues" evidence="1">
    <location>
        <begin position="20"/>
        <end position="34"/>
    </location>
</feature>
<reference evidence="2" key="1">
    <citation type="journal article" date="2019" name="Sci. Rep.">
        <title>Draft genome of Tanacetum cinerariifolium, the natural source of mosquito coil.</title>
        <authorList>
            <person name="Yamashiro T."/>
            <person name="Shiraishi A."/>
            <person name="Satake H."/>
            <person name="Nakayama K."/>
        </authorList>
    </citation>
    <scope>NUCLEOTIDE SEQUENCE</scope>
</reference>
<name>A0A699TLG6_TANCI</name>